<dbReference type="RefSeq" id="WP_149188654.1">
    <property type="nucleotide sequence ID" value="NZ_VTOZ01000006.1"/>
</dbReference>
<dbReference type="PANTHER" id="PTHR22916">
    <property type="entry name" value="GLYCOSYLTRANSFERASE"/>
    <property type="match status" value="1"/>
</dbReference>
<gene>
    <name evidence="4" type="ORF">FZ041_04335</name>
</gene>
<comment type="caution">
    <text evidence="4">The sequence shown here is derived from an EMBL/GenBank/DDBJ whole genome shotgun (WGS) entry which is preliminary data.</text>
</comment>
<dbReference type="InterPro" id="IPR001173">
    <property type="entry name" value="Glyco_trans_2-like"/>
</dbReference>
<dbReference type="SUPFAM" id="SSF53448">
    <property type="entry name" value="Nucleotide-diphospho-sugar transferases"/>
    <property type="match status" value="1"/>
</dbReference>
<evidence type="ECO:0000259" key="3">
    <source>
        <dbReference type="Pfam" id="PF00535"/>
    </source>
</evidence>
<reference evidence="4 5" key="1">
    <citation type="submission" date="2019-08" db="EMBL/GenBank/DDBJ databases">
        <title>Selenomonas sp. mPRGC5 and Selenomonas sp. mPRGC8 isolated from ruminal fluid of dairy goat (Capra hircus).</title>
        <authorList>
            <person name="Poothong S."/>
            <person name="Nuengjamnong C."/>
            <person name="Tanasupawat S."/>
        </authorList>
    </citation>
    <scope>NUCLEOTIDE SEQUENCE [LARGE SCALE GENOMIC DNA]</scope>
    <source>
        <strain evidence="5">mPRGC8</strain>
    </source>
</reference>
<dbReference type="EMBL" id="VTOZ01000006">
    <property type="protein sequence ID" value="TYZ29819.1"/>
    <property type="molecule type" value="Genomic_DNA"/>
</dbReference>
<evidence type="ECO:0000313" key="5">
    <source>
        <dbReference type="Proteomes" id="UP000322783"/>
    </source>
</evidence>
<proteinExistence type="predicted"/>
<keyword evidence="2 4" id="KW-0808">Transferase</keyword>
<evidence type="ECO:0000256" key="2">
    <source>
        <dbReference type="ARBA" id="ARBA00022679"/>
    </source>
</evidence>
<evidence type="ECO:0000256" key="1">
    <source>
        <dbReference type="ARBA" id="ARBA00022676"/>
    </source>
</evidence>
<dbReference type="Pfam" id="PF00535">
    <property type="entry name" value="Glycos_transf_2"/>
    <property type="match status" value="1"/>
</dbReference>
<protein>
    <submittedName>
        <fullName evidence="4">Glycosyltransferase</fullName>
    </submittedName>
</protein>
<sequence>MCEKPIVSVIVPVYNVEVCLESCVNSILSQTFQKFELILIDDGSSDGSGVICDCLKKNDKRIRVIHKENAGLAHTRNIGTQNARGEYITFVDSDDVISNKYLELLWMTIQKYDADMSTCEFFFCEEGSTVKFFIDGEYDEGVLTGYEALRRMLIGELHGGSACGLFIRKSLALKYPFPVGKYHEDDMTTYKFFTNAKRVAYVRAPLYIYYQRFGSIMHRDFCIIDIDELDAADMIFEDCKKIGKEYEEAALVKKMNNYLQVSMKLNNSKKKDFRVCKRINSFFRLNLLSLLLNKYIGKKNKLKIMMHLVDIFVFRKGRCSF</sequence>
<name>A0A5D6WRS6_9FIRM</name>
<dbReference type="Gene3D" id="3.90.550.10">
    <property type="entry name" value="Spore Coat Polysaccharide Biosynthesis Protein SpsA, Chain A"/>
    <property type="match status" value="1"/>
</dbReference>
<dbReference type="AlphaFoldDB" id="A0A5D6WRS6"/>
<keyword evidence="1" id="KW-0328">Glycosyltransferase</keyword>
<dbReference type="InterPro" id="IPR029044">
    <property type="entry name" value="Nucleotide-diphossugar_trans"/>
</dbReference>
<dbReference type="PANTHER" id="PTHR22916:SF51">
    <property type="entry name" value="GLYCOSYLTRANSFERASE EPSH-RELATED"/>
    <property type="match status" value="1"/>
</dbReference>
<keyword evidence="5" id="KW-1185">Reference proteome</keyword>
<accession>A0A5D6WRS6</accession>
<organism evidence="4 5">
    <name type="scientific">Selenomonas caprae</name>
    <dbReference type="NCBI Taxonomy" id="2606905"/>
    <lineage>
        <taxon>Bacteria</taxon>
        <taxon>Bacillati</taxon>
        <taxon>Bacillota</taxon>
        <taxon>Negativicutes</taxon>
        <taxon>Selenomonadales</taxon>
        <taxon>Selenomonadaceae</taxon>
        <taxon>Selenomonas</taxon>
    </lineage>
</organism>
<dbReference type="GO" id="GO:0016757">
    <property type="term" value="F:glycosyltransferase activity"/>
    <property type="evidence" value="ECO:0007669"/>
    <property type="project" value="UniProtKB-KW"/>
</dbReference>
<dbReference type="Proteomes" id="UP000322783">
    <property type="component" value="Unassembled WGS sequence"/>
</dbReference>
<evidence type="ECO:0000313" key="4">
    <source>
        <dbReference type="EMBL" id="TYZ29819.1"/>
    </source>
</evidence>
<dbReference type="CDD" id="cd00761">
    <property type="entry name" value="Glyco_tranf_GTA_type"/>
    <property type="match status" value="1"/>
</dbReference>
<feature type="domain" description="Glycosyltransferase 2-like" evidence="3">
    <location>
        <begin position="8"/>
        <end position="171"/>
    </location>
</feature>